<dbReference type="GO" id="GO:0046872">
    <property type="term" value="F:metal ion binding"/>
    <property type="evidence" value="ECO:0007669"/>
    <property type="project" value="UniProtKB-KW"/>
</dbReference>
<dbReference type="GO" id="GO:0018773">
    <property type="term" value="F:acetylpyruvate hydrolase activity"/>
    <property type="evidence" value="ECO:0007669"/>
    <property type="project" value="TreeGrafter"/>
</dbReference>
<gene>
    <name evidence="5" type="ORF">SAMN05421743_101127</name>
</gene>
<feature type="domain" description="Fumarylacetoacetase-like C-terminal" evidence="3">
    <location>
        <begin position="58"/>
        <end position="251"/>
    </location>
</feature>
<dbReference type="InterPro" id="IPR011234">
    <property type="entry name" value="Fumarylacetoacetase-like_C"/>
</dbReference>
<accession>A0A1H3VRC0</accession>
<dbReference type="OrthoDB" id="9805307at2"/>
<sequence length="260" mass="28320">MKFVRFKTDKESVIKQGILAEGGVKEIRGEIFTQWEYTGENLPEDSVRLAAPLAPNHIIGIGANFVANEEDLPEKGPDMPVFFFKPNASVIGPGEEIKLPASVDEAKFESELAVVIGKEASGISEEEVFDYVFGYTVGNDVTAPKFFHEDGHWTLGKSFDTFTPLGPVIETEFDALAARIEAVHNGEKKQDSPTSLMIVSIQRMIAYLSNVMTLKPGDVILTGSPVGADFLKENDEIACSIEGIGTLKNKVIKVKQASIV</sequence>
<dbReference type="PANTHER" id="PTHR11820">
    <property type="entry name" value="ACYLPYRUVASE"/>
    <property type="match status" value="1"/>
</dbReference>
<evidence type="ECO:0000259" key="3">
    <source>
        <dbReference type="Pfam" id="PF01557"/>
    </source>
</evidence>
<dbReference type="EMBL" id="FNQR01000001">
    <property type="protein sequence ID" value="SDZ76794.1"/>
    <property type="molecule type" value="Genomic_DNA"/>
</dbReference>
<dbReference type="Gene3D" id="3.90.850.10">
    <property type="entry name" value="Fumarylacetoacetase-like, C-terminal domain"/>
    <property type="match status" value="1"/>
</dbReference>
<evidence type="ECO:0000313" key="6">
    <source>
        <dbReference type="Proteomes" id="UP000198584"/>
    </source>
</evidence>
<dbReference type="STRING" id="571932.SAMN05421743_101127"/>
<evidence type="ECO:0000259" key="4">
    <source>
        <dbReference type="Pfam" id="PF10370"/>
    </source>
</evidence>
<proteinExistence type="inferred from homology"/>
<protein>
    <submittedName>
        <fullName evidence="5">2-keto-4-pentenoate hydratase/2-oxohepta-3-ene-1,7-dioic acid hydratase (Catechol pathway)</fullName>
    </submittedName>
</protein>
<comment type="similarity">
    <text evidence="1">Belongs to the FAH family.</text>
</comment>
<name>A0A1H3VRC0_9BACI</name>
<dbReference type="AlphaFoldDB" id="A0A1H3VRC0"/>
<dbReference type="PANTHER" id="PTHR11820:SF7">
    <property type="entry name" value="ACYLPYRUVASE FAHD1, MITOCHONDRIAL"/>
    <property type="match status" value="1"/>
</dbReference>
<dbReference type="Pfam" id="PF01557">
    <property type="entry name" value="FAA_hydrolase"/>
    <property type="match status" value="1"/>
</dbReference>
<dbReference type="RefSeq" id="WP_093041121.1">
    <property type="nucleotide sequence ID" value="NZ_FNQR01000001.1"/>
</dbReference>
<dbReference type="InterPro" id="IPR036663">
    <property type="entry name" value="Fumarylacetoacetase_C_sf"/>
</dbReference>
<keyword evidence="2" id="KW-0479">Metal-binding</keyword>
<evidence type="ECO:0000256" key="2">
    <source>
        <dbReference type="ARBA" id="ARBA00022723"/>
    </source>
</evidence>
<keyword evidence="6" id="KW-1185">Reference proteome</keyword>
<evidence type="ECO:0000256" key="1">
    <source>
        <dbReference type="ARBA" id="ARBA00010211"/>
    </source>
</evidence>
<evidence type="ECO:0000313" key="5">
    <source>
        <dbReference type="EMBL" id="SDZ76794.1"/>
    </source>
</evidence>
<dbReference type="SUPFAM" id="SSF56529">
    <property type="entry name" value="FAH"/>
    <property type="match status" value="1"/>
</dbReference>
<organism evidence="5 6">
    <name type="scientific">Thalassobacillus cyri</name>
    <dbReference type="NCBI Taxonomy" id="571932"/>
    <lineage>
        <taxon>Bacteria</taxon>
        <taxon>Bacillati</taxon>
        <taxon>Bacillota</taxon>
        <taxon>Bacilli</taxon>
        <taxon>Bacillales</taxon>
        <taxon>Bacillaceae</taxon>
        <taxon>Thalassobacillus</taxon>
    </lineage>
</organism>
<feature type="domain" description="Rv2993c-like N-terminal" evidence="4">
    <location>
        <begin position="1"/>
        <end position="52"/>
    </location>
</feature>
<dbReference type="InterPro" id="IPR018833">
    <property type="entry name" value="Rv2993c-like_N"/>
</dbReference>
<dbReference type="Proteomes" id="UP000198584">
    <property type="component" value="Unassembled WGS sequence"/>
</dbReference>
<reference evidence="5 6" key="1">
    <citation type="submission" date="2016-10" db="EMBL/GenBank/DDBJ databases">
        <authorList>
            <person name="de Groot N.N."/>
        </authorList>
    </citation>
    <scope>NUCLEOTIDE SEQUENCE [LARGE SCALE GENOMIC DNA]</scope>
    <source>
        <strain evidence="5 6">CCM7597</strain>
    </source>
</reference>
<dbReference type="Pfam" id="PF10370">
    <property type="entry name" value="Rv2993c-like_N"/>
    <property type="match status" value="1"/>
</dbReference>